<dbReference type="SMART" id="SM00382">
    <property type="entry name" value="AAA"/>
    <property type="match status" value="2"/>
</dbReference>
<evidence type="ECO:0000313" key="6">
    <source>
        <dbReference type="EMBL" id="TWT28477.1"/>
    </source>
</evidence>
<dbReference type="EMBL" id="VOHM01000004">
    <property type="protein sequence ID" value="TWT28477.1"/>
    <property type="molecule type" value="Genomic_DNA"/>
</dbReference>
<evidence type="ECO:0000256" key="2">
    <source>
        <dbReference type="ARBA" id="ARBA00022448"/>
    </source>
</evidence>
<dbReference type="InterPro" id="IPR050095">
    <property type="entry name" value="ECF_ABC_transporter_ATP-bd"/>
</dbReference>
<dbReference type="GO" id="GO:0042626">
    <property type="term" value="F:ATPase-coupled transmembrane transporter activity"/>
    <property type="evidence" value="ECO:0007669"/>
    <property type="project" value="TreeGrafter"/>
</dbReference>
<dbReference type="Gene3D" id="3.40.50.300">
    <property type="entry name" value="P-loop containing nucleotide triphosphate hydrolases"/>
    <property type="match status" value="2"/>
</dbReference>
<dbReference type="Pfam" id="PF00005">
    <property type="entry name" value="ABC_tran"/>
    <property type="match status" value="2"/>
</dbReference>
<dbReference type="CDD" id="cd03225">
    <property type="entry name" value="ABC_cobalt_CbiO_domain1"/>
    <property type="match status" value="1"/>
</dbReference>
<evidence type="ECO:0000259" key="5">
    <source>
        <dbReference type="PROSITE" id="PS50893"/>
    </source>
</evidence>
<evidence type="ECO:0000256" key="1">
    <source>
        <dbReference type="ARBA" id="ARBA00005417"/>
    </source>
</evidence>
<evidence type="ECO:0000256" key="3">
    <source>
        <dbReference type="ARBA" id="ARBA00022741"/>
    </source>
</evidence>
<dbReference type="GO" id="GO:0005524">
    <property type="term" value="F:ATP binding"/>
    <property type="evidence" value="ECO:0007669"/>
    <property type="project" value="UniProtKB-KW"/>
</dbReference>
<dbReference type="PANTHER" id="PTHR43553">
    <property type="entry name" value="HEAVY METAL TRANSPORTER"/>
    <property type="match status" value="1"/>
</dbReference>
<sequence length="479" mass="52250">MALKRVVGDGRRRSRWHHVIRLYVHVPRVHQPARKTDNHGFGCPHSHRCHVRRARLLPSPQIAGTQHRHRMIIRDFTLTYRDGTTLFHGLDLSFVPGSYTLICGPTGSGKSSLAFALAGCSSATVTGTIDGGPAAVVWQDPAAQMCGRSLLDEARLPLDYRNIDASTGTARAFELLQKVRLDHLPADRDPMRLSGGEQQRLAFAASLAQDTPVLVLDEATSQLDRSARATFLQTLTSATDKTIIAIDHNVDCHLPYLDRMIILGPEGTIEWDGPAPPPNPGDYGIRMPGSSFPTAISNTGHAQAETIDLGFAKLPLGSIMAVLGPNGSGKSTLLRELTRNRKLLRKGIAWLPQRGAHYLLRGSVAEELDGAFPAADVGLATETTTHPLMLSGGQRQRLALARALGDRTRRLALLDEPSYSQDLTGTRQVIDMIARDASRRVTLMATHDTLLIDALATHRLRLRNGEIQDIEEVKGPSTP</sequence>
<organism evidence="6 7">
    <name type="scientific">Corynebacterium canis</name>
    <dbReference type="NCBI Taxonomy" id="679663"/>
    <lineage>
        <taxon>Bacteria</taxon>
        <taxon>Bacillati</taxon>
        <taxon>Actinomycetota</taxon>
        <taxon>Actinomycetes</taxon>
        <taxon>Mycobacteriales</taxon>
        <taxon>Corynebacteriaceae</taxon>
        <taxon>Corynebacterium</taxon>
    </lineage>
</organism>
<dbReference type="InterPro" id="IPR015856">
    <property type="entry name" value="ABC_transpr_CbiO/EcfA_su"/>
</dbReference>
<dbReference type="OrthoDB" id="501320at2"/>
<dbReference type="SUPFAM" id="SSF52540">
    <property type="entry name" value="P-loop containing nucleoside triphosphate hydrolases"/>
    <property type="match status" value="2"/>
</dbReference>
<dbReference type="InterPro" id="IPR027417">
    <property type="entry name" value="P-loop_NTPase"/>
</dbReference>
<comment type="similarity">
    <text evidence="1">Belongs to the ABC transporter superfamily.</text>
</comment>
<evidence type="ECO:0000313" key="7">
    <source>
        <dbReference type="Proteomes" id="UP000320791"/>
    </source>
</evidence>
<feature type="domain" description="ABC transporter" evidence="5">
    <location>
        <begin position="71"/>
        <end position="291"/>
    </location>
</feature>
<keyword evidence="7" id="KW-1185">Reference proteome</keyword>
<name>A0A5C5URU0_9CORY</name>
<dbReference type="Proteomes" id="UP000320791">
    <property type="component" value="Unassembled WGS sequence"/>
</dbReference>
<dbReference type="InterPro" id="IPR017871">
    <property type="entry name" value="ABC_transporter-like_CS"/>
</dbReference>
<keyword evidence="4 6" id="KW-0067">ATP-binding</keyword>
<dbReference type="GO" id="GO:0016887">
    <property type="term" value="F:ATP hydrolysis activity"/>
    <property type="evidence" value="ECO:0007669"/>
    <property type="project" value="InterPro"/>
</dbReference>
<keyword evidence="3" id="KW-0547">Nucleotide-binding</keyword>
<dbReference type="GO" id="GO:0043190">
    <property type="term" value="C:ATP-binding cassette (ABC) transporter complex"/>
    <property type="evidence" value="ECO:0007669"/>
    <property type="project" value="TreeGrafter"/>
</dbReference>
<proteinExistence type="inferred from homology"/>
<gene>
    <name evidence="6" type="ORF">FRX94_02585</name>
</gene>
<keyword evidence="2" id="KW-0813">Transport</keyword>
<protein>
    <submittedName>
        <fullName evidence="6">ATP-binding cassette domain-containing protein</fullName>
    </submittedName>
</protein>
<dbReference type="InterPro" id="IPR003593">
    <property type="entry name" value="AAA+_ATPase"/>
</dbReference>
<dbReference type="PROSITE" id="PS50893">
    <property type="entry name" value="ABC_TRANSPORTER_2"/>
    <property type="match status" value="1"/>
</dbReference>
<reference evidence="6 7" key="1">
    <citation type="submission" date="2019-08" db="EMBL/GenBank/DDBJ databases">
        <authorList>
            <person name="Lei W."/>
        </authorList>
    </citation>
    <scope>NUCLEOTIDE SEQUENCE [LARGE SCALE GENOMIC DNA]</scope>
    <source>
        <strain evidence="6 7">CCUG 58627</strain>
    </source>
</reference>
<dbReference type="InterPro" id="IPR003439">
    <property type="entry name" value="ABC_transporter-like_ATP-bd"/>
</dbReference>
<dbReference type="AlphaFoldDB" id="A0A5C5URU0"/>
<comment type="caution">
    <text evidence="6">The sequence shown here is derived from an EMBL/GenBank/DDBJ whole genome shotgun (WGS) entry which is preliminary data.</text>
</comment>
<accession>A0A5C5URU0</accession>
<dbReference type="PROSITE" id="PS00211">
    <property type="entry name" value="ABC_TRANSPORTER_1"/>
    <property type="match status" value="2"/>
</dbReference>
<evidence type="ECO:0000256" key="4">
    <source>
        <dbReference type="ARBA" id="ARBA00022840"/>
    </source>
</evidence>